<gene>
    <name evidence="2" type="ORF">HAX54_046740</name>
</gene>
<evidence type="ECO:0000256" key="1">
    <source>
        <dbReference type="SAM" id="Phobius"/>
    </source>
</evidence>
<dbReference type="EMBL" id="JACEIK010007420">
    <property type="protein sequence ID" value="MCE3050240.1"/>
    <property type="molecule type" value="Genomic_DNA"/>
</dbReference>
<keyword evidence="3" id="KW-1185">Reference proteome</keyword>
<evidence type="ECO:0000313" key="2">
    <source>
        <dbReference type="EMBL" id="MCE3050240.1"/>
    </source>
</evidence>
<feature type="non-terminal residue" evidence="2">
    <location>
        <position position="65"/>
    </location>
</feature>
<feature type="transmembrane region" description="Helical" evidence="1">
    <location>
        <begin position="12"/>
        <end position="35"/>
    </location>
</feature>
<protein>
    <submittedName>
        <fullName evidence="2">Uncharacterized protein</fullName>
    </submittedName>
</protein>
<name>A0ABS8WL51_DATST</name>
<evidence type="ECO:0000313" key="3">
    <source>
        <dbReference type="Proteomes" id="UP000823775"/>
    </source>
</evidence>
<comment type="caution">
    <text evidence="2">The sequence shown here is derived from an EMBL/GenBank/DDBJ whole genome shotgun (WGS) entry which is preliminary data.</text>
</comment>
<accession>A0ABS8WL51</accession>
<keyword evidence="1" id="KW-0812">Transmembrane</keyword>
<proteinExistence type="predicted"/>
<organism evidence="2 3">
    <name type="scientific">Datura stramonium</name>
    <name type="common">Jimsonweed</name>
    <name type="synonym">Common thornapple</name>
    <dbReference type="NCBI Taxonomy" id="4076"/>
    <lineage>
        <taxon>Eukaryota</taxon>
        <taxon>Viridiplantae</taxon>
        <taxon>Streptophyta</taxon>
        <taxon>Embryophyta</taxon>
        <taxon>Tracheophyta</taxon>
        <taxon>Spermatophyta</taxon>
        <taxon>Magnoliopsida</taxon>
        <taxon>eudicotyledons</taxon>
        <taxon>Gunneridae</taxon>
        <taxon>Pentapetalae</taxon>
        <taxon>asterids</taxon>
        <taxon>lamiids</taxon>
        <taxon>Solanales</taxon>
        <taxon>Solanaceae</taxon>
        <taxon>Solanoideae</taxon>
        <taxon>Datureae</taxon>
        <taxon>Datura</taxon>
    </lineage>
</organism>
<keyword evidence="1" id="KW-1133">Transmembrane helix</keyword>
<reference evidence="2 3" key="1">
    <citation type="journal article" date="2021" name="BMC Genomics">
        <title>Datura genome reveals duplications of psychoactive alkaloid biosynthetic genes and high mutation rate following tissue culture.</title>
        <authorList>
            <person name="Rajewski A."/>
            <person name="Carter-House D."/>
            <person name="Stajich J."/>
            <person name="Litt A."/>
        </authorList>
    </citation>
    <scope>NUCLEOTIDE SEQUENCE [LARGE SCALE GENOMIC DNA]</scope>
    <source>
        <strain evidence="2">AR-01</strain>
    </source>
</reference>
<sequence length="65" mass="7382">MRFVFSMVLSEILSLEFILVMHGLFSLIDWVFVVVDLAMDVANFSAMGFLPRSLLLRAQFDVVAL</sequence>
<keyword evidence="1" id="KW-0472">Membrane</keyword>
<dbReference type="Proteomes" id="UP000823775">
    <property type="component" value="Unassembled WGS sequence"/>
</dbReference>